<feature type="compositionally biased region" description="Gly residues" evidence="1">
    <location>
        <begin position="2970"/>
        <end position="2985"/>
    </location>
</feature>
<feature type="compositionally biased region" description="Low complexity" evidence="1">
    <location>
        <begin position="1147"/>
        <end position="1168"/>
    </location>
</feature>
<protein>
    <submittedName>
        <fullName evidence="3">KICSTOR complex protein SZT2 isoform X1</fullName>
    </submittedName>
</protein>
<feature type="region of interest" description="Disordered" evidence="1">
    <location>
        <begin position="1221"/>
        <end position="1338"/>
    </location>
</feature>
<feature type="region of interest" description="Disordered" evidence="1">
    <location>
        <begin position="3117"/>
        <end position="3167"/>
    </location>
</feature>
<feature type="region of interest" description="Disordered" evidence="1">
    <location>
        <begin position="2016"/>
        <end position="2053"/>
    </location>
</feature>
<feature type="region of interest" description="Disordered" evidence="1">
    <location>
        <begin position="1139"/>
        <end position="1191"/>
    </location>
</feature>
<feature type="compositionally biased region" description="Basic and acidic residues" evidence="1">
    <location>
        <begin position="1327"/>
        <end position="1336"/>
    </location>
</feature>
<feature type="region of interest" description="Disordered" evidence="1">
    <location>
        <begin position="1822"/>
        <end position="1858"/>
    </location>
</feature>
<feature type="compositionally biased region" description="Low complexity" evidence="1">
    <location>
        <begin position="2343"/>
        <end position="2360"/>
    </location>
</feature>
<feature type="region of interest" description="Disordered" evidence="1">
    <location>
        <begin position="1480"/>
        <end position="1545"/>
    </location>
</feature>
<evidence type="ECO:0000256" key="1">
    <source>
        <dbReference type="SAM" id="MobiDB-lite"/>
    </source>
</evidence>
<dbReference type="RefSeq" id="XP_052124948.1">
    <property type="nucleotide sequence ID" value="XM_052268988.1"/>
</dbReference>
<feature type="compositionally biased region" description="Low complexity" evidence="1">
    <location>
        <begin position="2700"/>
        <end position="2714"/>
    </location>
</feature>
<dbReference type="PANTHER" id="PTHR14918:SF3">
    <property type="entry name" value="KICSTOR COMPLEX PROTEIN SZT2"/>
    <property type="match status" value="1"/>
</dbReference>
<dbReference type="PANTHER" id="PTHR14918">
    <property type="entry name" value="KICSTOR COMPLEX PROTEIN SZT2"/>
    <property type="match status" value="1"/>
</dbReference>
<feature type="compositionally biased region" description="Pro residues" evidence="1">
    <location>
        <begin position="3495"/>
        <end position="3509"/>
    </location>
</feature>
<dbReference type="GeneID" id="113209100"/>
<feature type="compositionally biased region" description="Low complexity" evidence="1">
    <location>
        <begin position="2986"/>
        <end position="3015"/>
    </location>
</feature>
<dbReference type="InterPro" id="IPR033228">
    <property type="entry name" value="SZT2"/>
</dbReference>
<feature type="compositionally biased region" description="Low complexity" evidence="1">
    <location>
        <begin position="1835"/>
        <end position="1855"/>
    </location>
</feature>
<feature type="compositionally biased region" description="Low complexity" evidence="1">
    <location>
        <begin position="3134"/>
        <end position="3152"/>
    </location>
</feature>
<feature type="region of interest" description="Disordered" evidence="1">
    <location>
        <begin position="3613"/>
        <end position="3640"/>
    </location>
</feature>
<proteinExistence type="predicted"/>
<feature type="region of interest" description="Disordered" evidence="1">
    <location>
        <begin position="2400"/>
        <end position="2425"/>
    </location>
</feature>
<feature type="compositionally biased region" description="Polar residues" evidence="1">
    <location>
        <begin position="1169"/>
        <end position="1191"/>
    </location>
</feature>
<keyword evidence="2" id="KW-1185">Reference proteome</keyword>
<feature type="region of interest" description="Disordered" evidence="1">
    <location>
        <begin position="3484"/>
        <end position="3509"/>
    </location>
</feature>
<dbReference type="OrthoDB" id="43547at2759"/>
<dbReference type="GO" id="GO:0005777">
    <property type="term" value="C:peroxisome"/>
    <property type="evidence" value="ECO:0007669"/>
    <property type="project" value="InterPro"/>
</dbReference>
<feature type="region of interest" description="Disordered" evidence="1">
    <location>
        <begin position="2342"/>
        <end position="2364"/>
    </location>
</feature>
<dbReference type="Proteomes" id="UP000504606">
    <property type="component" value="Unplaced"/>
</dbReference>
<feature type="compositionally biased region" description="Polar residues" evidence="1">
    <location>
        <begin position="1521"/>
        <end position="1545"/>
    </location>
</feature>
<gene>
    <name evidence="3" type="primary">LOC113209100</name>
</gene>
<feature type="compositionally biased region" description="Polar residues" evidence="1">
    <location>
        <begin position="3622"/>
        <end position="3640"/>
    </location>
</feature>
<feature type="region of interest" description="Disordered" evidence="1">
    <location>
        <begin position="2694"/>
        <end position="2714"/>
    </location>
</feature>
<accession>A0A9C6UBT8</accession>
<dbReference type="KEGG" id="foc:113209100"/>
<evidence type="ECO:0000313" key="2">
    <source>
        <dbReference type="Proteomes" id="UP000504606"/>
    </source>
</evidence>
<feature type="compositionally biased region" description="Low complexity" evidence="1">
    <location>
        <begin position="1281"/>
        <end position="1303"/>
    </location>
</feature>
<feature type="region of interest" description="Disordered" evidence="1">
    <location>
        <begin position="2961"/>
        <end position="3015"/>
    </location>
</feature>
<feature type="compositionally biased region" description="Polar residues" evidence="1">
    <location>
        <begin position="1231"/>
        <end position="1243"/>
    </location>
</feature>
<name>A0A9C6UBT8_FRAOC</name>
<sequence length="3860" mass="423587">MADKSHVSEEVSSLKADIIYLLMRKKYHVSCNIRVQWYLDHLNTYVTTPPPSISQDFENEDKDLTVVSVLPLEPPSDWLPEVSHCYRYLVTPQSSIVFLTHRYRFAFCLDMSPSVSAVDTQHGEVMSDETLLSFRRSVEGMVQPFTIPGSCVKFQPEIYVTVIAHTPFFATPAQQVLVQGWRVTPQNVKNLLSCVESQLVMLEDVVADVTRSAHEQLDALRAESERLVGDLFEEEQSESQAPSIIAGNIPMVSPDAGFINMLRYGLLALRLLPDCSSSNLVVLTDGVIATPDVKVLDSVVTQLRANAVACSFIQLGSRFHPHCCAGLIPYRDLLQYLAGATQGSYVTNPGELKSELMSMNFYHKAFLTWSFRRPSYEFSNPLPQEGEWNVSNHLFYGRHEPQLLSKKQAEDKLNISLHSLLCCRLHQGYTVKGVCMKDGQVELNLVQAWNSHIYLDYKVTSPWPGGYPVHYSLSIQAPYEFLHDITCLLKKPLGSPYRQLVVTRFWHTLKILGQSDQLLVHLHSLGSAASTPPDVVRSGMPLFYPPSLAVPSALPVLASSESSCQQFATFWRPLTMLDPAMWQRWLHTHNLVLLLRHDIPLPQYLHLPNNSGRYQVVQCRHAALSLYALLKDWSSFVLIDNHSYVKFVQGVPRDPSSSWFFLIRATSKPPCVVVQLAFLGGTSAELRYQMVEQLSEKIQQLTFPQRPLSNTSLSCCLSLHKPVDKILIRYERMPSALDTVVFPDGTQPAMAAHWGNTVTAGAGSLLTTLSRYLYHRRWVWAAQSSPHFPLGQDAIARILATLTKTRLKEGFCFAHSTAGIINMVLEVEMIQQEGGDEKNPPQFCVVQYVLFPPHLANTSLKDSGSEDEGVDDADANEEGEMQLVMECWVEPQHGKVTNSPTQRSYMNGLPYFRIADAICQVDAQCISSLLTMEHVRLMCEQGHVQPPQSCDAAQILSEFPRGAAVWAEPRIQCLPFAFNLTSLLPLCQQAELLFSMYIQDLANGSSARTGSEAVEQNPDAPNQMMLNIMLDQLSVLHDRELPLSEEDSERFMHHIRNRNRPLSAPALPIPDKCGRGNWRCFVRRTSPNRVLLTIVPASFADLKAIMVPNLNFEQLRGIKLVTPRNDTFAGDVFNGVPTEAHPDSLEALGTPLGTPLPTGTPATPHTPHIQQATPQATPSPHTPSTCDPSSSFLLNHFSRRLRTSHQDVGASSSLDSPFRMRAASWDPKPSRASTGPSLASLASSAKRPRTSSMGAKAKPCRLSLGTPGMSPAMSPSPSPSPSQAAHASAATTASTSTTTESSPLACPSGATTTPGIPVPRTATPSKHRGEWDRASYERSMSCEASVFRTRTQSMDSKNKHYSSSQNQVFVRKDGSDGGLGLHRNRSSSIDLKLKLPTRRRTISSQASYTLGSPNPDVTPTKTFSMPVPGCGQRVEGSITLPVYVFDCPLTPSPEAELDVPADIFEDRTFKWDWPTGKSTPTITTASALSRLSGRESAERAATPPEDDKEAEKGDVLADTSGPASLDSTAPGASQTGPAAPPSQSALQQMGRALSLAYSRCFVLALFESLQSGLHVHAVDVQQAVDECEEALVEVDITRFLHTVCGHLNGGGPTRCHDLKLLHRLIKDKFRTILHAAFRPVTTHPEFHYCVPAGAGPGWDHKRMPGGTMPLHVPLSALHIPLHVPQDPLSGPLLQLAGWDGVLMPGILNTPDDAHTSLLSNMDSNSMSEVVDDTQLPEEVSPLFLHLVCSVHAHGDMASYATRALPTCVTELARGLDDNVGASAANSSGAGVGTTSALLASQGCQVTLDILCLTLTREPESLSLTEQPQAVPPQPSAQTPQQQLAVPTPPQLQQQLSNQSSCSMDERLSVDQLAHLPEHQQRAVNKLVHELRWLMRDEVAACALDEWPVTEATLSMVAEHISSSLGRSTCLLETVPLHFVYETGKCLEKFLEALVDLRVNGYRLQSEGVATFYMVKDASVVVDTCETPCDPSEAGWEPGEGEVDAASTPIMPRVATESTIEQSTDGSASTHDNFQGGPPGAHGEETPLGHLGHLGSLSGLNPDSDLCNWSEAAARNSEVSSLLESALGTEDGYDGGSSDSAQDCAWLLELERSRDKLPNFWIILRVEGDLVYVYFHCRFLDMETEEVSSYRAVFTGVLEQLRRLCIRVNQTLLLSTLNDTFLCDALLEPEQADDSWTGGDVVLNRLKSLEDNRETDQATSESLSASGRTIAKFEPGHFSCGVVWETNFMLHHRLKTGPGKGGLSRGIQALRNVLNRLSVTNRRNMFVYKDKQGNVFYLRLHENQRGLAKMSAPCMVNLGTGLGPMGSLTGSVGPYTLHGYTGESSPCSVSRSSSTASLNTSRRLHPLPHAAEDVASVSSISGDVHSHSQALRPRVRSFGEKDVTPLSSSGEGRWSLAPSLHGHGHHAHAPVREDYITLRVHGISDAGGDVRQDLMQVLQNRLDVAVLDVLSVMLARNPMCKLAPEDVHFIQRPNQPPETSVQFSVPAHAELHVQALAYYLHQDLLHFVHQPKYTEPMPSGHFQDYSQPPDSPSHIPEGYLYLYNQNATATGSRGIACLAMGVMDRAGHLMLRSSPFRRPQLWAHAEAPLPEHFQDLTTVRRYWPDAPAPAHPCGAAPAAPDAELDSAARVEFRIWQQGRVNMEALVAKLESAVKHAVWDLLTEFTILTAPIEEAGTPAPTPVLTPNSTPSTTPNPNSFSLALSLSTPQPVNYASRSQLHPVYHKSMQPWLEYAVELGVASVRKHNVQLASRHSLGVAVQELESLITTHAKDTRTAVFAEEIDSNGGVMYRQWRWNDECNFLPTRCLLLTRNTSQWRCFVADPRGPPSKADAKVANKGLQKFLPLLGTTPQDHRFVPRQRFLLTVVTSKDMAILTYNWSKECVESLNYQTTLLGHWLSARSGLLTSIICQKMGLFHNQPCLRTSDNKSNPYLTKVGDLDMLTKFPRKESLGPSGGSGGARRSGGWSGNSGTSTPTSPHPAQQAQQAQQTGKDPGQQGLPLQALQHVFRDRRAAPLKSGPGDLVVRHARQMLATRHLDKDADHQRKLNSLWQNRGGATPNIPLAPDVLQLFLQHARTIHYCLTPLLFLPRWRVDSAATRDHSLSVSPPTGGVGAAGPGALRSTPRSTPRTTPRGTPAKERRGSSASMSLGAREHDRWHATLCAHFVHEYQQYLQTLGFIPVHTEPSAQSLAGGPGTAPRRRQSHFLQKSLLGGVLMVELLLAEPFFHSRLHALECSRMQTKSPAFISQFTVSFLDECDKVKVLLHLHSFAYDYHLRTLHGCVTSPGPGIGPLIGPGIGPGGSLLPPGYHLTLFLDDFLKYYSKAPNFARNLVHADTVVVSDIATPGVQLFSYLLQNDKAYGMEVFRMAPVTYDEHDQDSCSVHMQSEFVLVQHKTTPHLSYRDVHDLKQTDDFDVTLIVTHDPSPELPDQNQLKLKYFIVLTSRRELYPKAEVERKQGKFRTVSTANVPGNAVSLPASTPPPGPPPPPGPLPAPTTITAQVAVPVALPPVAIATAVPAAPPIIAPIINTITDSNGSMHSASPSAPSTPAAPNAPVLLEVVTQDVPGALTIDRLPSPASEATPDLCSVLVSLESHSSSVPELPNTLPISTESESFNSDSGGQLSSSHHVEIRQEAVNYLGYYSSHEQLMGQLIHQQAATARNHIVSMVTQGAMHCRTHMLWTRLMCPAVSNIRSNPRDHQQGQSLSFSEFRELVRLAEVEPLSRLDPRLKPLLAQPLTWYQGLARVLLSKYSDHNRQFFAPDSSAHHIVILHPRYPDAFVMLSLDNHTARGDLAVVYRMPPEALSERKDRRPSAAIKPCSAEEIHPLVEGLVNACCFHLWSSLL</sequence>
<reference evidence="3" key="1">
    <citation type="submission" date="2025-08" db="UniProtKB">
        <authorList>
            <consortium name="RefSeq"/>
        </authorList>
    </citation>
    <scope>IDENTIFICATION</scope>
    <source>
        <tissue evidence="3">Whole organism</tissue>
    </source>
</reference>
<feature type="compositionally biased region" description="Polar residues" evidence="1">
    <location>
        <begin position="1480"/>
        <end position="1489"/>
    </location>
</feature>
<feature type="compositionally biased region" description="Polar residues" evidence="1">
    <location>
        <begin position="2016"/>
        <end position="2032"/>
    </location>
</feature>
<organism evidence="2 3">
    <name type="scientific">Frankliniella occidentalis</name>
    <name type="common">Western flower thrips</name>
    <name type="synonym">Euthrips occidentalis</name>
    <dbReference type="NCBI Taxonomy" id="133901"/>
    <lineage>
        <taxon>Eukaryota</taxon>
        <taxon>Metazoa</taxon>
        <taxon>Ecdysozoa</taxon>
        <taxon>Arthropoda</taxon>
        <taxon>Hexapoda</taxon>
        <taxon>Insecta</taxon>
        <taxon>Pterygota</taxon>
        <taxon>Neoptera</taxon>
        <taxon>Paraneoptera</taxon>
        <taxon>Thysanoptera</taxon>
        <taxon>Terebrantia</taxon>
        <taxon>Thripoidea</taxon>
        <taxon>Thripidae</taxon>
        <taxon>Frankliniella</taxon>
    </lineage>
</organism>
<evidence type="ECO:0000313" key="3">
    <source>
        <dbReference type="RefSeq" id="XP_052124948.1"/>
    </source>
</evidence>